<dbReference type="EMBL" id="JAAATX020000003">
    <property type="protein sequence ID" value="MBU9697365.1"/>
    <property type="molecule type" value="Genomic_DNA"/>
</dbReference>
<organism evidence="1 2">
    <name type="scientific">Paragemmobacter amnigenus</name>
    <dbReference type="NCBI Taxonomy" id="2852097"/>
    <lineage>
        <taxon>Bacteria</taxon>
        <taxon>Pseudomonadati</taxon>
        <taxon>Pseudomonadota</taxon>
        <taxon>Alphaproteobacteria</taxon>
        <taxon>Rhodobacterales</taxon>
        <taxon>Paracoccaceae</taxon>
        <taxon>Paragemmobacter</taxon>
    </lineage>
</organism>
<dbReference type="Proteomes" id="UP000731907">
    <property type="component" value="Unassembled WGS sequence"/>
</dbReference>
<reference evidence="1 2" key="1">
    <citation type="submission" date="2021-06" db="EMBL/GenBank/DDBJ databases">
        <title>Rhodobacteraceae bacterium strain HSP-20.</title>
        <authorList>
            <person name="Chen W.-M."/>
        </authorList>
    </citation>
    <scope>NUCLEOTIDE SEQUENCE [LARGE SCALE GENOMIC DNA]</scope>
    <source>
        <strain evidence="1 2">HSP-20</strain>
    </source>
</reference>
<proteinExistence type="predicted"/>
<evidence type="ECO:0000313" key="1">
    <source>
        <dbReference type="EMBL" id="MBU9697365.1"/>
    </source>
</evidence>
<name>A0ABS6J4N2_9RHOB</name>
<sequence>MAFGITPPPRYHGALPLTEVPMRRLLFAPLLILTACGTPQEQCINRNTRDLRTIQKLVDETQGNIARGYAIEEYTVYVPVWQVCEVQQPVTAGQPAPPPRYCFEPEPQTKTRPKAIDLRAEGAKLDSLLERRDQLARAAEGVIAQCKAQYPE</sequence>
<accession>A0ABS6J4N2</accession>
<comment type="caution">
    <text evidence="1">The sequence shown here is derived from an EMBL/GenBank/DDBJ whole genome shotgun (WGS) entry which is preliminary data.</text>
</comment>
<keyword evidence="2" id="KW-1185">Reference proteome</keyword>
<evidence type="ECO:0008006" key="3">
    <source>
        <dbReference type="Google" id="ProtNLM"/>
    </source>
</evidence>
<evidence type="ECO:0000313" key="2">
    <source>
        <dbReference type="Proteomes" id="UP000731907"/>
    </source>
</evidence>
<dbReference type="RefSeq" id="WP_217765538.1">
    <property type="nucleotide sequence ID" value="NZ_JAAATX020000003.1"/>
</dbReference>
<gene>
    <name evidence="1" type="ORF">GU927_005835</name>
</gene>
<protein>
    <recommendedName>
        <fullName evidence="3">Lipoprotein</fullName>
    </recommendedName>
</protein>